<feature type="domain" description="D-isomer specific 2-hydroxyacid dehydrogenase NAD-binding" evidence="3">
    <location>
        <begin position="132"/>
        <end position="302"/>
    </location>
</feature>
<dbReference type="GO" id="GO:0016491">
    <property type="term" value="F:oxidoreductase activity"/>
    <property type="evidence" value="ECO:0007669"/>
    <property type="project" value="UniProtKB-KW"/>
</dbReference>
<dbReference type="EMBL" id="FOBI01000016">
    <property type="protein sequence ID" value="SEL65245.1"/>
    <property type="molecule type" value="Genomic_DNA"/>
</dbReference>
<dbReference type="Pfam" id="PF02826">
    <property type="entry name" value="2-Hacid_dh_C"/>
    <property type="match status" value="1"/>
</dbReference>
<evidence type="ECO:0000256" key="1">
    <source>
        <dbReference type="ARBA" id="ARBA00023002"/>
    </source>
</evidence>
<protein>
    <submittedName>
        <fullName evidence="4">Glyoxylate/hydroxypyruvate reductase A</fullName>
    </submittedName>
</protein>
<dbReference type="AlphaFoldDB" id="A0A1H7RYG2"/>
<sequence>MVSLFHLMLTWVPIIILAPSYNDENMMLPFISQLPAQQQTMWLAALRQAMPEEQIVLANSLTRAEKKQCQLAIVANPELASLAAFEQLTWLHSVWAGVEHLMTSLKGSPIAVVRLVDPVLSQTMAQAALAWSLYLHRDMPRYAKQQRNKHWQQWPIVPANERRIGILGLGELGQASATLLQQQGFSVMGWSRSEKKLTNIASFFGDKGLTELLQQSDIVLCLLPLTPATTGLLNKQRLALLPTGAAIINFARGAIVDTQALLDALDNNQLSHAVLDVFEQEPLSQNSGLWLHPDITILPHISAPTNLTSASKIVAKNIRQFRLTGKIPPAVNKEIGY</sequence>
<dbReference type="STRING" id="641665.GCA_002104455_00983"/>
<evidence type="ECO:0000313" key="4">
    <source>
        <dbReference type="EMBL" id="SEL65245.1"/>
    </source>
</evidence>
<organism evidence="4 5">
    <name type="scientific">Colwellia chukchiensis</name>
    <dbReference type="NCBI Taxonomy" id="641665"/>
    <lineage>
        <taxon>Bacteria</taxon>
        <taxon>Pseudomonadati</taxon>
        <taxon>Pseudomonadota</taxon>
        <taxon>Gammaproteobacteria</taxon>
        <taxon>Alteromonadales</taxon>
        <taxon>Colwelliaceae</taxon>
        <taxon>Colwellia</taxon>
    </lineage>
</organism>
<dbReference type="PANTHER" id="PTHR43333:SF1">
    <property type="entry name" value="D-ISOMER SPECIFIC 2-HYDROXYACID DEHYDROGENASE NAD-BINDING DOMAIN-CONTAINING PROTEIN"/>
    <property type="match status" value="1"/>
</dbReference>
<accession>A0A1H7RYG2</accession>
<dbReference type="GO" id="GO:0051287">
    <property type="term" value="F:NAD binding"/>
    <property type="evidence" value="ECO:0007669"/>
    <property type="project" value="InterPro"/>
</dbReference>
<keyword evidence="5" id="KW-1185">Reference proteome</keyword>
<evidence type="ECO:0000256" key="2">
    <source>
        <dbReference type="ARBA" id="ARBA00023027"/>
    </source>
</evidence>
<dbReference type="CDD" id="cd12164">
    <property type="entry name" value="GDH_like_2"/>
    <property type="match status" value="1"/>
</dbReference>
<proteinExistence type="predicted"/>
<dbReference type="Proteomes" id="UP000199297">
    <property type="component" value="Unassembled WGS sequence"/>
</dbReference>
<dbReference type="Gene3D" id="3.40.50.720">
    <property type="entry name" value="NAD(P)-binding Rossmann-like Domain"/>
    <property type="match status" value="2"/>
</dbReference>
<keyword evidence="2" id="KW-0520">NAD</keyword>
<evidence type="ECO:0000259" key="3">
    <source>
        <dbReference type="Pfam" id="PF02826"/>
    </source>
</evidence>
<name>A0A1H7RYG2_9GAMM</name>
<dbReference type="SUPFAM" id="SSF51735">
    <property type="entry name" value="NAD(P)-binding Rossmann-fold domains"/>
    <property type="match status" value="1"/>
</dbReference>
<reference evidence="5" key="1">
    <citation type="submission" date="2016-10" db="EMBL/GenBank/DDBJ databases">
        <authorList>
            <person name="Varghese N."/>
            <person name="Submissions S."/>
        </authorList>
    </citation>
    <scope>NUCLEOTIDE SEQUENCE [LARGE SCALE GENOMIC DNA]</scope>
    <source>
        <strain evidence="5">CGMCC 1.9127</strain>
    </source>
</reference>
<keyword evidence="1" id="KW-0560">Oxidoreductase</keyword>
<dbReference type="InterPro" id="IPR006140">
    <property type="entry name" value="D-isomer_DH_NAD-bd"/>
</dbReference>
<gene>
    <name evidence="4" type="ORF">SAMN05216262_11658</name>
</gene>
<dbReference type="InterPro" id="IPR036291">
    <property type="entry name" value="NAD(P)-bd_dom_sf"/>
</dbReference>
<dbReference type="PANTHER" id="PTHR43333">
    <property type="entry name" value="2-HACID_DH_C DOMAIN-CONTAINING PROTEIN"/>
    <property type="match status" value="1"/>
</dbReference>
<keyword evidence="4" id="KW-0670">Pyruvate</keyword>
<evidence type="ECO:0000313" key="5">
    <source>
        <dbReference type="Proteomes" id="UP000199297"/>
    </source>
</evidence>